<name>A0ABR1UFZ6_9PEZI</name>
<protein>
    <submittedName>
        <fullName evidence="7">Uncharacterized protein</fullName>
    </submittedName>
</protein>
<feature type="compositionally biased region" description="Low complexity" evidence="5">
    <location>
        <begin position="272"/>
        <end position="287"/>
    </location>
</feature>
<evidence type="ECO:0000256" key="4">
    <source>
        <dbReference type="ARBA" id="ARBA00023136"/>
    </source>
</evidence>
<comment type="caution">
    <text evidence="7">The sequence shown here is derived from an EMBL/GenBank/DDBJ whole genome shotgun (WGS) entry which is preliminary data.</text>
</comment>
<feature type="compositionally biased region" description="Pro residues" evidence="5">
    <location>
        <begin position="190"/>
        <end position="199"/>
    </location>
</feature>
<feature type="region of interest" description="Disordered" evidence="5">
    <location>
        <begin position="190"/>
        <end position="372"/>
    </location>
</feature>
<dbReference type="PANTHER" id="PTHR15549:SF26">
    <property type="entry name" value="AXIAL BUDDING PATTERN PROTEIN 2-RELATED"/>
    <property type="match status" value="1"/>
</dbReference>
<evidence type="ECO:0000256" key="5">
    <source>
        <dbReference type="SAM" id="MobiDB-lite"/>
    </source>
</evidence>
<evidence type="ECO:0000256" key="1">
    <source>
        <dbReference type="ARBA" id="ARBA00004167"/>
    </source>
</evidence>
<dbReference type="InterPro" id="IPR051694">
    <property type="entry name" value="Immunoregulatory_rcpt-like"/>
</dbReference>
<gene>
    <name evidence="7" type="ORF">PG996_011756</name>
</gene>
<dbReference type="PANTHER" id="PTHR15549">
    <property type="entry name" value="PAIRED IMMUNOGLOBULIN-LIKE TYPE 2 RECEPTOR"/>
    <property type="match status" value="1"/>
</dbReference>
<dbReference type="EMBL" id="JAQQWM010000007">
    <property type="protein sequence ID" value="KAK8057819.1"/>
    <property type="molecule type" value="Genomic_DNA"/>
</dbReference>
<evidence type="ECO:0000256" key="3">
    <source>
        <dbReference type="ARBA" id="ARBA00022989"/>
    </source>
</evidence>
<sequence length="372" mass="39855">MTPQERFGLSCSFGGTFYICQDSPTQFLGCCNINPCGDNEGICPPSSLLNSTFSKDRYDETMPEACVDEESLWYTCSGTVPPFMGCCRSNPCIEGRCLPGNFTAAKLSSDLKDAAPFLTTASSSSSSPTSSPTASSTTSPTPAASSDSNSKSLPVGAIVGIVIGAVLAIAIIAFLIWRLRKSKKTFYHPPPVAQVPPSPQHEVHTHNPSGMYSPYKDTFHNNGGTTPTTLVNSSATTTPRPPESFYDAQSVRTYSAPPPSPHGTGSNQSHWSPPSVRHSRVVSSHSSLGSEYAGNGGDYHGAVHPGMPPKRYSGQHFQPISEPISELAGSEVTGPQGSVSEIGWSDRDEERYIHQRPQRQRQQQRQTGLGIK</sequence>
<feature type="compositionally biased region" description="Basic and acidic residues" evidence="5">
    <location>
        <begin position="344"/>
        <end position="353"/>
    </location>
</feature>
<evidence type="ECO:0000313" key="8">
    <source>
        <dbReference type="Proteomes" id="UP001446871"/>
    </source>
</evidence>
<keyword evidence="4 6" id="KW-0472">Membrane</keyword>
<feature type="region of interest" description="Disordered" evidence="5">
    <location>
        <begin position="119"/>
        <end position="150"/>
    </location>
</feature>
<proteinExistence type="predicted"/>
<reference evidence="7 8" key="1">
    <citation type="submission" date="2023-01" db="EMBL/GenBank/DDBJ databases">
        <title>Analysis of 21 Apiospora genomes using comparative genomics revels a genus with tremendous synthesis potential of carbohydrate active enzymes and secondary metabolites.</title>
        <authorList>
            <person name="Sorensen T."/>
        </authorList>
    </citation>
    <scope>NUCLEOTIDE SEQUENCE [LARGE SCALE GENOMIC DNA]</scope>
    <source>
        <strain evidence="7 8">CBS 83171</strain>
    </source>
</reference>
<keyword evidence="2 6" id="KW-0812">Transmembrane</keyword>
<dbReference type="Proteomes" id="UP001446871">
    <property type="component" value="Unassembled WGS sequence"/>
</dbReference>
<evidence type="ECO:0000256" key="6">
    <source>
        <dbReference type="SAM" id="Phobius"/>
    </source>
</evidence>
<accession>A0ABR1UFZ6</accession>
<feature type="compositionally biased region" description="Low complexity" evidence="5">
    <location>
        <begin position="119"/>
        <end position="146"/>
    </location>
</feature>
<feature type="compositionally biased region" description="Polar residues" evidence="5">
    <location>
        <begin position="220"/>
        <end position="238"/>
    </location>
</feature>
<organism evidence="7 8">
    <name type="scientific">Apiospora saccharicola</name>
    <dbReference type="NCBI Taxonomy" id="335842"/>
    <lineage>
        <taxon>Eukaryota</taxon>
        <taxon>Fungi</taxon>
        <taxon>Dikarya</taxon>
        <taxon>Ascomycota</taxon>
        <taxon>Pezizomycotina</taxon>
        <taxon>Sordariomycetes</taxon>
        <taxon>Xylariomycetidae</taxon>
        <taxon>Amphisphaeriales</taxon>
        <taxon>Apiosporaceae</taxon>
        <taxon>Apiospora</taxon>
    </lineage>
</organism>
<evidence type="ECO:0000313" key="7">
    <source>
        <dbReference type="EMBL" id="KAK8057819.1"/>
    </source>
</evidence>
<comment type="subcellular location">
    <subcellularLocation>
        <location evidence="1">Membrane</location>
        <topology evidence="1">Single-pass membrane protein</topology>
    </subcellularLocation>
</comment>
<evidence type="ECO:0000256" key="2">
    <source>
        <dbReference type="ARBA" id="ARBA00022692"/>
    </source>
</evidence>
<feature type="transmembrane region" description="Helical" evidence="6">
    <location>
        <begin position="155"/>
        <end position="177"/>
    </location>
</feature>
<keyword evidence="8" id="KW-1185">Reference proteome</keyword>
<keyword evidence="3 6" id="KW-1133">Transmembrane helix</keyword>